<dbReference type="PANTHER" id="PTHR16222">
    <property type="entry name" value="ADP-RIBOSYLGLYCOHYDROLASE"/>
    <property type="match status" value="1"/>
</dbReference>
<proteinExistence type="predicted"/>
<gene>
    <name evidence="2" type="ORF">HMPREF9180_0757</name>
</gene>
<dbReference type="Gene3D" id="1.10.4080.10">
    <property type="entry name" value="ADP-ribosylation/Crystallin J1"/>
    <property type="match status" value="1"/>
</dbReference>
<dbReference type="GO" id="GO:0016798">
    <property type="term" value="F:hydrolase activity, acting on glycosyl bonds"/>
    <property type="evidence" value="ECO:0007669"/>
    <property type="project" value="UniProtKB-KW"/>
</dbReference>
<feature type="binding site" evidence="1">
    <location>
        <position position="51"/>
    </location>
    <ligand>
        <name>Mg(2+)</name>
        <dbReference type="ChEBI" id="CHEBI:18420"/>
        <label>1</label>
    </ligand>
</feature>
<dbReference type="STRING" id="888746.HMPREF9180_0757"/>
<dbReference type="GO" id="GO:0046872">
    <property type="term" value="F:metal ion binding"/>
    <property type="evidence" value="ECO:0007669"/>
    <property type="project" value="UniProtKB-KW"/>
</dbReference>
<keyword evidence="3" id="KW-1185">Reference proteome</keyword>
<feature type="binding site" evidence="1">
    <location>
        <position position="256"/>
    </location>
    <ligand>
        <name>Mg(2+)</name>
        <dbReference type="ChEBI" id="CHEBI:18420"/>
        <label>1</label>
    </ligand>
</feature>
<comment type="cofactor">
    <cofactor evidence="1">
        <name>Mg(2+)</name>
        <dbReference type="ChEBI" id="CHEBI:18420"/>
    </cofactor>
    <text evidence="1">Binds 2 magnesium ions per subunit.</text>
</comment>
<dbReference type="HOGENOM" id="CLU_024566_1_0_9"/>
<dbReference type="InterPro" id="IPR005502">
    <property type="entry name" value="Ribosyl_crysJ1"/>
</dbReference>
<feature type="binding site" evidence="1">
    <location>
        <position position="253"/>
    </location>
    <ligand>
        <name>Mg(2+)</name>
        <dbReference type="ChEBI" id="CHEBI:18420"/>
        <label>1</label>
    </ligand>
</feature>
<feature type="binding site" evidence="1">
    <location>
        <position position="52"/>
    </location>
    <ligand>
        <name>Mg(2+)</name>
        <dbReference type="ChEBI" id="CHEBI:18420"/>
        <label>1</label>
    </ligand>
</feature>
<organism evidence="2 3">
    <name type="scientific">Streptococcus peroris ATCC 700780</name>
    <dbReference type="NCBI Taxonomy" id="888746"/>
    <lineage>
        <taxon>Bacteria</taxon>
        <taxon>Bacillati</taxon>
        <taxon>Bacillota</taxon>
        <taxon>Bacilli</taxon>
        <taxon>Lactobacillales</taxon>
        <taxon>Streptococcaceae</taxon>
        <taxon>Streptococcus</taxon>
    </lineage>
</organism>
<dbReference type="InterPro" id="IPR036705">
    <property type="entry name" value="Ribosyl_crysJ1_sf"/>
</dbReference>
<comment type="caution">
    <text evidence="2">The sequence shown here is derived from an EMBL/GenBank/DDBJ whole genome shotgun (WGS) entry which is preliminary data.</text>
</comment>
<dbReference type="EMBL" id="AEVF01000008">
    <property type="protein sequence ID" value="EFX40778.1"/>
    <property type="molecule type" value="Genomic_DNA"/>
</dbReference>
<dbReference type="SUPFAM" id="SSF101478">
    <property type="entry name" value="ADP-ribosylglycohydrolase"/>
    <property type="match status" value="1"/>
</dbReference>
<dbReference type="Pfam" id="PF03747">
    <property type="entry name" value="ADP_ribosyl_GH"/>
    <property type="match status" value="1"/>
</dbReference>
<keyword evidence="1" id="KW-0479">Metal-binding</keyword>
<dbReference type="InterPro" id="IPR050792">
    <property type="entry name" value="ADP-ribosylglycohydrolase"/>
</dbReference>
<dbReference type="PANTHER" id="PTHR16222:SF12">
    <property type="entry name" value="ADP-RIBOSYLGLYCOHYDROLASE-RELATED"/>
    <property type="match status" value="1"/>
</dbReference>
<name>E8KB25_9STRE</name>
<dbReference type="AlphaFoldDB" id="E8KB25"/>
<reference evidence="2 3" key="1">
    <citation type="submission" date="2010-12" db="EMBL/GenBank/DDBJ databases">
        <authorList>
            <person name="Muzny D."/>
            <person name="Qin X."/>
            <person name="Deng J."/>
            <person name="Jiang H."/>
            <person name="Liu Y."/>
            <person name="Qu J."/>
            <person name="Song X.-Z."/>
            <person name="Zhang L."/>
            <person name="Thornton R."/>
            <person name="Coyle M."/>
            <person name="Francisco L."/>
            <person name="Jackson L."/>
            <person name="Javaid M."/>
            <person name="Korchina V."/>
            <person name="Kovar C."/>
            <person name="Mata R."/>
            <person name="Mathew T."/>
            <person name="Ngo R."/>
            <person name="Nguyen L."/>
            <person name="Nguyen N."/>
            <person name="Okwuonu G."/>
            <person name="Ongeri F."/>
            <person name="Pham C."/>
            <person name="Simmons D."/>
            <person name="Wilczek-Boney K."/>
            <person name="Hale W."/>
            <person name="Jakkamsetti A."/>
            <person name="Pham P."/>
            <person name="Ruth R."/>
            <person name="San Lucas F."/>
            <person name="Warren J."/>
            <person name="Zhang J."/>
            <person name="Zhao Z."/>
            <person name="Zhou C."/>
            <person name="Zhu D."/>
            <person name="Lee S."/>
            <person name="Bess C."/>
            <person name="Blankenburg K."/>
            <person name="Forbes L."/>
            <person name="Fu Q."/>
            <person name="Gubbala S."/>
            <person name="Hirani K."/>
            <person name="Jayaseelan J.C."/>
            <person name="Lara F."/>
            <person name="Munidasa M."/>
            <person name="Palculict T."/>
            <person name="Patil S."/>
            <person name="Pu L.-L."/>
            <person name="Saada N."/>
            <person name="Tang L."/>
            <person name="Weissenberger G."/>
            <person name="Zhu Y."/>
            <person name="Hemphill L."/>
            <person name="Shang Y."/>
            <person name="Youmans B."/>
            <person name="Ayvaz T."/>
            <person name="Ross M."/>
            <person name="Santibanez J."/>
            <person name="Aqrawi P."/>
            <person name="Gross S."/>
            <person name="Joshi V."/>
            <person name="Fowler G."/>
            <person name="Nazareth L."/>
            <person name="Reid J."/>
            <person name="Worley K."/>
            <person name="Petrosino J."/>
            <person name="Highlander S."/>
            <person name="Gibbs R."/>
        </authorList>
    </citation>
    <scope>NUCLEOTIDE SEQUENCE [LARGE SCALE GENOMIC DNA]</scope>
    <source>
        <strain evidence="2 3">ATCC 700780</strain>
    </source>
</reference>
<evidence type="ECO:0000313" key="2">
    <source>
        <dbReference type="EMBL" id="EFX40778.1"/>
    </source>
</evidence>
<dbReference type="EC" id="3.2.-.-" evidence="2"/>
<sequence>MASRNVSLNQKFVWRNSMLGAIVGDIVGSVYEWNNFKTKDFPLFREDCFFTDDTVMTCAVAEAIMNGGQKDDFIDAMKKYGRMYPDAGYGARFDVWIHSNDRAPYNSFGNGSAMRVSPCAWVMACCFCARTGTWPTSRALARLSAEVTHNHPEGVKGAMATSDAIFMCRYYFGGYCSDYGQPINDNPIECKKRIKEKIEKEYGYNLSQSLNEIRPSYHFNETCQDTVPQAIIAFLESTDFEDAIRNAISLGGDSDTLAAITGSIAEAAYGIPDWIKDKTYTYLDEPLKDILRRWETEIHIS</sequence>
<dbReference type="eggNOG" id="COG1397">
    <property type="taxonomic scope" value="Bacteria"/>
</dbReference>
<protein>
    <submittedName>
        <fullName evidence="2">ADP-ribosylglycohydrolase</fullName>
        <ecNumber evidence="2">3.2.-.-</ecNumber>
    </submittedName>
</protein>
<feature type="binding site" evidence="1">
    <location>
        <position position="53"/>
    </location>
    <ligand>
        <name>Mg(2+)</name>
        <dbReference type="ChEBI" id="CHEBI:18420"/>
        <label>1</label>
    </ligand>
</feature>
<evidence type="ECO:0000313" key="3">
    <source>
        <dbReference type="Proteomes" id="UP000010304"/>
    </source>
</evidence>
<feature type="binding site" evidence="1">
    <location>
        <position position="255"/>
    </location>
    <ligand>
        <name>Mg(2+)</name>
        <dbReference type="ChEBI" id="CHEBI:18420"/>
        <label>1</label>
    </ligand>
</feature>
<keyword evidence="1" id="KW-0460">Magnesium</keyword>
<keyword evidence="2" id="KW-0326">Glycosidase</keyword>
<evidence type="ECO:0000256" key="1">
    <source>
        <dbReference type="PIRSR" id="PIRSR605502-1"/>
    </source>
</evidence>
<accession>E8KB25</accession>
<keyword evidence="2" id="KW-0378">Hydrolase</keyword>
<dbReference type="Proteomes" id="UP000010304">
    <property type="component" value="Unassembled WGS sequence"/>
</dbReference>